<organism evidence="1 2">
    <name type="scientific">Candidatus Kaiserbacteria bacterium RIFCSPLOWO2_12_FULL_53_8</name>
    <dbReference type="NCBI Taxonomy" id="1798529"/>
    <lineage>
        <taxon>Bacteria</taxon>
        <taxon>Candidatus Kaiseribacteriota</taxon>
    </lineage>
</organism>
<sequence length="281" mass="31674">MDAGAPLKAEAFLCTAGDYGNHLPIVRCRVCGHFYTNPRWTAEEILSTYEDVEDESYVREEGGRILTFRRRLKEMERVTGPAAGRSLLDVGTYTGVFVQEAVQRGWNAVGVEPSRWCVDLAHSRGLTVFQGTLDSPELRGRQFDVITLWDVIEHMDDPSAEIEKATALLASHGYLVVHTMDIGSLMAKIMGSRWPWFLGMHLHFFSRRSLSDLLRRSGYDVLKAQASGRYLRLGYFTRNLATLFPFPGKLLSSIVRALRLGGIPLRLNFGDLMTVYGRKKV</sequence>
<reference evidence="1 2" key="1">
    <citation type="journal article" date="2016" name="Nat. Commun.">
        <title>Thousands of microbial genomes shed light on interconnected biogeochemical processes in an aquifer system.</title>
        <authorList>
            <person name="Anantharaman K."/>
            <person name="Brown C.T."/>
            <person name="Hug L.A."/>
            <person name="Sharon I."/>
            <person name="Castelle C.J."/>
            <person name="Probst A.J."/>
            <person name="Thomas B.C."/>
            <person name="Singh A."/>
            <person name="Wilkins M.J."/>
            <person name="Karaoz U."/>
            <person name="Brodie E.L."/>
            <person name="Williams K.H."/>
            <person name="Hubbard S.S."/>
            <person name="Banfield J.F."/>
        </authorList>
    </citation>
    <scope>NUCLEOTIDE SEQUENCE [LARGE SCALE GENOMIC DNA]</scope>
</reference>
<dbReference type="Proteomes" id="UP000178601">
    <property type="component" value="Unassembled WGS sequence"/>
</dbReference>
<dbReference type="SUPFAM" id="SSF53335">
    <property type="entry name" value="S-adenosyl-L-methionine-dependent methyltransferases"/>
    <property type="match status" value="1"/>
</dbReference>
<dbReference type="PANTHER" id="PTHR43861">
    <property type="entry name" value="TRANS-ACONITATE 2-METHYLTRANSFERASE-RELATED"/>
    <property type="match status" value="1"/>
</dbReference>
<evidence type="ECO:0000313" key="1">
    <source>
        <dbReference type="EMBL" id="OGG91079.1"/>
    </source>
</evidence>
<protein>
    <recommendedName>
        <fullName evidence="3">Class I SAM-dependent methyltransferase</fullName>
    </recommendedName>
</protein>
<dbReference type="Pfam" id="PF13489">
    <property type="entry name" value="Methyltransf_23"/>
    <property type="match status" value="1"/>
</dbReference>
<comment type="caution">
    <text evidence="1">The sequence shown here is derived from an EMBL/GenBank/DDBJ whole genome shotgun (WGS) entry which is preliminary data.</text>
</comment>
<dbReference type="EMBL" id="MFMQ01000067">
    <property type="protein sequence ID" value="OGG91079.1"/>
    <property type="molecule type" value="Genomic_DNA"/>
</dbReference>
<proteinExistence type="predicted"/>
<name>A0A1F6FYZ0_9BACT</name>
<gene>
    <name evidence="1" type="ORF">A3H16_03010</name>
</gene>
<dbReference type="AlphaFoldDB" id="A0A1F6FYZ0"/>
<dbReference type="Gene3D" id="3.40.50.150">
    <property type="entry name" value="Vaccinia Virus protein VP39"/>
    <property type="match status" value="1"/>
</dbReference>
<accession>A0A1F6FYZ0</accession>
<evidence type="ECO:0008006" key="3">
    <source>
        <dbReference type="Google" id="ProtNLM"/>
    </source>
</evidence>
<dbReference type="CDD" id="cd02440">
    <property type="entry name" value="AdoMet_MTases"/>
    <property type="match status" value="1"/>
</dbReference>
<evidence type="ECO:0000313" key="2">
    <source>
        <dbReference type="Proteomes" id="UP000178601"/>
    </source>
</evidence>
<dbReference type="InterPro" id="IPR029063">
    <property type="entry name" value="SAM-dependent_MTases_sf"/>
</dbReference>